<dbReference type="EMBL" id="OGUS01000109">
    <property type="protein sequence ID" value="SPC10879.1"/>
    <property type="molecule type" value="Genomic_DNA"/>
</dbReference>
<gene>
    <name evidence="1" type="ORF">CO2235_10264</name>
</gene>
<name>A0A375FZB1_9BURK</name>
<protein>
    <submittedName>
        <fullName evidence="1">Uncharacterized protein</fullName>
    </submittedName>
</protein>
<accession>A0A375FZB1</accession>
<reference evidence="1" key="1">
    <citation type="submission" date="2018-01" db="EMBL/GenBank/DDBJ databases">
        <authorList>
            <person name="Clerissi C."/>
        </authorList>
    </citation>
    <scope>NUCLEOTIDE SEQUENCE</scope>
    <source>
        <strain evidence="1">Cupriavidus oxalaticus LMG 2235</strain>
    </source>
</reference>
<dbReference type="AlphaFoldDB" id="A0A375FZB1"/>
<comment type="caution">
    <text evidence="1">The sequence shown here is derived from an EMBL/GenBank/DDBJ whole genome shotgun (WGS) entry which is preliminary data.</text>
</comment>
<organism evidence="1">
    <name type="scientific">Cupriavidus oxalaticus</name>
    <dbReference type="NCBI Taxonomy" id="96344"/>
    <lineage>
        <taxon>Bacteria</taxon>
        <taxon>Pseudomonadati</taxon>
        <taxon>Pseudomonadota</taxon>
        <taxon>Betaproteobacteria</taxon>
        <taxon>Burkholderiales</taxon>
        <taxon>Burkholderiaceae</taxon>
        <taxon>Cupriavidus</taxon>
    </lineage>
</organism>
<evidence type="ECO:0000313" key="1">
    <source>
        <dbReference type="EMBL" id="SPC10879.1"/>
    </source>
</evidence>
<dbReference type="Proteomes" id="UP000256862">
    <property type="component" value="Chromosome CO2235"/>
</dbReference>
<proteinExistence type="predicted"/>
<sequence length="61" mass="6466">MLTLNLLNCHNGIDPTRPKLILIVIPRSSNLASLGSQAPPALRPFRPVGTLSAVWGAFCGV</sequence>